<comment type="caution">
    <text evidence="1">The sequence shown here is derived from an EMBL/GenBank/DDBJ whole genome shotgun (WGS) entry which is preliminary data.</text>
</comment>
<proteinExistence type="predicted"/>
<sequence length="145" mass="16623">MALIVEGKSVKMLSKFLQSPARSTDQRSRSHFIIKDCHQQSRKLLHHFSEFISNLSLHLHTHLSLSIIGVEFATQTLKVDEKVIKAQIWDTAGQERYRAITSAYILPWSHPNIVVMLVGNKSYLRHLLAVPTEDGKSYAEQETLW</sequence>
<organism evidence="1 2">
    <name type="scientific">Brassica cretica</name>
    <name type="common">Mustard</name>
    <dbReference type="NCBI Taxonomy" id="69181"/>
    <lineage>
        <taxon>Eukaryota</taxon>
        <taxon>Viridiplantae</taxon>
        <taxon>Streptophyta</taxon>
        <taxon>Embryophyta</taxon>
        <taxon>Tracheophyta</taxon>
        <taxon>Spermatophyta</taxon>
        <taxon>Magnoliopsida</taxon>
        <taxon>eudicotyledons</taxon>
        <taxon>Gunneridae</taxon>
        <taxon>Pentapetalae</taxon>
        <taxon>rosids</taxon>
        <taxon>malvids</taxon>
        <taxon>Brassicales</taxon>
        <taxon>Brassicaceae</taxon>
        <taxon>Brassiceae</taxon>
        <taxon>Brassica</taxon>
    </lineage>
</organism>
<reference evidence="1" key="1">
    <citation type="submission" date="2019-12" db="EMBL/GenBank/DDBJ databases">
        <title>Genome sequencing and annotation of Brassica cretica.</title>
        <authorList>
            <person name="Studholme D.J."/>
            <person name="Sarris P.F."/>
        </authorList>
    </citation>
    <scope>NUCLEOTIDE SEQUENCE</scope>
    <source>
        <strain evidence="1">PFS-001/15</strain>
        <tissue evidence="1">Leaf</tissue>
    </source>
</reference>
<dbReference type="PROSITE" id="PS51419">
    <property type="entry name" value="RAB"/>
    <property type="match status" value="1"/>
</dbReference>
<dbReference type="InterPro" id="IPR001806">
    <property type="entry name" value="Small_GTPase"/>
</dbReference>
<dbReference type="InterPro" id="IPR027417">
    <property type="entry name" value="P-loop_NTPase"/>
</dbReference>
<name>A0A8S9MLC0_BRACR</name>
<accession>A0A8S9MLC0</accession>
<dbReference type="SMART" id="SM00175">
    <property type="entry name" value="RAB"/>
    <property type="match status" value="1"/>
</dbReference>
<evidence type="ECO:0000313" key="1">
    <source>
        <dbReference type="EMBL" id="KAF2618266.1"/>
    </source>
</evidence>
<dbReference type="Gene3D" id="3.40.50.300">
    <property type="entry name" value="P-loop containing nucleotide triphosphate hydrolases"/>
    <property type="match status" value="1"/>
</dbReference>
<dbReference type="GO" id="GO:0003924">
    <property type="term" value="F:GTPase activity"/>
    <property type="evidence" value="ECO:0007669"/>
    <property type="project" value="InterPro"/>
</dbReference>
<dbReference type="Pfam" id="PF00071">
    <property type="entry name" value="Ras"/>
    <property type="match status" value="1"/>
</dbReference>
<dbReference type="EMBL" id="QGKW02000007">
    <property type="protein sequence ID" value="KAF2618266.1"/>
    <property type="molecule type" value="Genomic_DNA"/>
</dbReference>
<gene>
    <name evidence="1" type="ORF">F2Q68_00040784</name>
</gene>
<dbReference type="SUPFAM" id="SSF52540">
    <property type="entry name" value="P-loop containing nucleoside triphosphate hydrolases"/>
    <property type="match status" value="1"/>
</dbReference>
<dbReference type="PANTHER" id="PTHR47979">
    <property type="entry name" value="DRAB11-RELATED"/>
    <property type="match status" value="1"/>
</dbReference>
<protein>
    <submittedName>
        <fullName evidence="1">Uncharacterized protein</fullName>
    </submittedName>
</protein>
<dbReference type="PRINTS" id="PR00449">
    <property type="entry name" value="RASTRNSFRMNG"/>
</dbReference>
<dbReference type="Proteomes" id="UP000712281">
    <property type="component" value="Unassembled WGS sequence"/>
</dbReference>
<dbReference type="AlphaFoldDB" id="A0A8S9MLC0"/>
<dbReference type="InterPro" id="IPR050209">
    <property type="entry name" value="Rab_GTPases_membrane_traffic"/>
</dbReference>
<evidence type="ECO:0000313" key="2">
    <source>
        <dbReference type="Proteomes" id="UP000712281"/>
    </source>
</evidence>
<dbReference type="GO" id="GO:0005525">
    <property type="term" value="F:GTP binding"/>
    <property type="evidence" value="ECO:0007669"/>
    <property type="project" value="InterPro"/>
</dbReference>